<name>A0ABR2JUV0_9EUKA</name>
<organism evidence="1 2">
    <name type="scientific">Tritrichomonas musculus</name>
    <dbReference type="NCBI Taxonomy" id="1915356"/>
    <lineage>
        <taxon>Eukaryota</taxon>
        <taxon>Metamonada</taxon>
        <taxon>Parabasalia</taxon>
        <taxon>Tritrichomonadida</taxon>
        <taxon>Tritrichomonadidae</taxon>
        <taxon>Tritrichomonas</taxon>
    </lineage>
</organism>
<comment type="caution">
    <text evidence="1">The sequence shown here is derived from an EMBL/GenBank/DDBJ whole genome shotgun (WGS) entry which is preliminary data.</text>
</comment>
<evidence type="ECO:0000313" key="1">
    <source>
        <dbReference type="EMBL" id="KAK8882656.1"/>
    </source>
</evidence>
<proteinExistence type="predicted"/>
<protein>
    <submittedName>
        <fullName evidence="1">Uncharacterized protein</fullName>
    </submittedName>
</protein>
<evidence type="ECO:0000313" key="2">
    <source>
        <dbReference type="Proteomes" id="UP001470230"/>
    </source>
</evidence>
<dbReference type="EMBL" id="JAPFFF010000009">
    <property type="protein sequence ID" value="KAK8882656.1"/>
    <property type="molecule type" value="Genomic_DNA"/>
</dbReference>
<keyword evidence="2" id="KW-1185">Reference proteome</keyword>
<reference evidence="1 2" key="1">
    <citation type="submission" date="2024-04" db="EMBL/GenBank/DDBJ databases">
        <title>Tritrichomonas musculus Genome.</title>
        <authorList>
            <person name="Alves-Ferreira E."/>
            <person name="Grigg M."/>
            <person name="Lorenzi H."/>
            <person name="Galac M."/>
        </authorList>
    </citation>
    <scope>NUCLEOTIDE SEQUENCE [LARGE SCALE GENOMIC DNA]</scope>
    <source>
        <strain evidence="1 2">EAF2021</strain>
    </source>
</reference>
<accession>A0ABR2JUV0</accession>
<dbReference type="Proteomes" id="UP001470230">
    <property type="component" value="Unassembled WGS sequence"/>
</dbReference>
<gene>
    <name evidence="1" type="ORF">M9Y10_045298</name>
</gene>
<sequence>MKAGKIPRIFGRQILSVTLCIRKPNVKLQEIPVKLALGQNDCEVYADDWSKCFHSFAITDGRVEQDADGLIHFTYTHSAQGTPQNVEFLIKFDRFDVINNAFNQIEGRKSNEASSTLVSIVSFNDVIQFASEAQTQVNIDKFKQFVEAQARKRILFLSSSSDISQPLQIAIAVEFRMRFPQIDQENWTEAFEVLWFEFVAFCVSLWSQCLKTVIEPHTGPNSFEYYRRLAASISTLIAKGADIFQVDRREFLVAVRKFLDTGDPSDIPSASLAIVNDVELALGNVRKRWLLQLTNLFEFAQIFSASIAIAQSVLEEDIRELKILSNMLSSWALGIVNNITKAPRITDFKIALEKLSIAILKANDSRRYDPEFHCTLALWKLSELVRTSD</sequence>